<evidence type="ECO:0000313" key="2">
    <source>
        <dbReference type="EMBL" id="EPY16036.1"/>
    </source>
</evidence>
<comment type="caution">
    <text evidence="2">The sequence shown here is derived from an EMBL/GenBank/DDBJ whole genome shotgun (WGS) entry which is preliminary data.</text>
</comment>
<accession>S9UMX1</accession>
<dbReference type="EMBL" id="ATMH01011584">
    <property type="protein sequence ID" value="EPY16036.1"/>
    <property type="molecule type" value="Genomic_DNA"/>
</dbReference>
<proteinExistence type="predicted"/>
<keyword evidence="3" id="KW-1185">Reference proteome</keyword>
<name>S9UMX1_9TRYP</name>
<evidence type="ECO:0000259" key="1">
    <source>
        <dbReference type="Pfam" id="PF01756"/>
    </source>
</evidence>
<evidence type="ECO:0000313" key="3">
    <source>
        <dbReference type="Proteomes" id="UP000015354"/>
    </source>
</evidence>
<dbReference type="InterPro" id="IPR036250">
    <property type="entry name" value="AcylCo_DH-like_C"/>
</dbReference>
<dbReference type="Gene3D" id="1.20.140.10">
    <property type="entry name" value="Butyryl-CoA Dehydrogenase, subunit A, domain 3"/>
    <property type="match status" value="1"/>
</dbReference>
<protein>
    <recommendedName>
        <fullName evidence="1">Acyl-CoA oxidase C-terminal domain-containing protein</fullName>
    </recommendedName>
</protein>
<dbReference type="InterPro" id="IPR002655">
    <property type="entry name" value="Acyl-CoA_oxidase_C"/>
</dbReference>
<dbReference type="SUPFAM" id="SSF47203">
    <property type="entry name" value="Acyl-CoA dehydrogenase C-terminal domain-like"/>
    <property type="match status" value="1"/>
</dbReference>
<reference evidence="2 3" key="1">
    <citation type="journal article" date="2013" name="PLoS ONE">
        <title>Predicting the Proteins of Angomonas deanei, Strigomonas culicis and Their Respective Endosymbionts Reveals New Aspects of the Trypanosomatidae Family.</title>
        <authorList>
            <person name="Motta M.C."/>
            <person name="Martins A.C."/>
            <person name="de Souza S.S."/>
            <person name="Catta-Preta C.M."/>
            <person name="Silva R."/>
            <person name="Klein C.C."/>
            <person name="de Almeida L.G."/>
            <person name="de Lima Cunha O."/>
            <person name="Ciapina L.P."/>
            <person name="Brocchi M."/>
            <person name="Colabardini A.C."/>
            <person name="de Araujo Lima B."/>
            <person name="Machado C.R."/>
            <person name="de Almeida Soares C.M."/>
            <person name="Probst C.M."/>
            <person name="de Menezes C.B."/>
            <person name="Thompson C.E."/>
            <person name="Bartholomeu D.C."/>
            <person name="Gradia D.F."/>
            <person name="Pavoni D.P."/>
            <person name="Grisard E.C."/>
            <person name="Fantinatti-Garboggini F."/>
            <person name="Marchini F.K."/>
            <person name="Rodrigues-Luiz G.F."/>
            <person name="Wagner G."/>
            <person name="Goldman G.H."/>
            <person name="Fietto J.L."/>
            <person name="Elias M.C."/>
            <person name="Goldman M.H."/>
            <person name="Sagot M.F."/>
            <person name="Pereira M."/>
            <person name="Stoco P.H."/>
            <person name="de Mendonca-Neto R.P."/>
            <person name="Teixeira S.M."/>
            <person name="Maciel T.E."/>
            <person name="de Oliveira Mendes T.A."/>
            <person name="Urmenyi T.P."/>
            <person name="de Souza W."/>
            <person name="Schenkman S."/>
            <person name="de Vasconcelos A.T."/>
        </authorList>
    </citation>
    <scope>NUCLEOTIDE SEQUENCE [LARGE SCALE GENOMIC DNA]</scope>
</reference>
<dbReference type="GO" id="GO:0003997">
    <property type="term" value="F:acyl-CoA oxidase activity"/>
    <property type="evidence" value="ECO:0007669"/>
    <property type="project" value="InterPro"/>
</dbReference>
<dbReference type="OrthoDB" id="538336at2759"/>
<gene>
    <name evidence="2" type="ORF">STCU_11593</name>
</gene>
<dbReference type="GO" id="GO:0005777">
    <property type="term" value="C:peroxisome"/>
    <property type="evidence" value="ECO:0007669"/>
    <property type="project" value="InterPro"/>
</dbReference>
<dbReference type="GO" id="GO:0006635">
    <property type="term" value="P:fatty acid beta-oxidation"/>
    <property type="evidence" value="ECO:0007669"/>
    <property type="project" value="InterPro"/>
</dbReference>
<dbReference type="Pfam" id="PF01756">
    <property type="entry name" value="ACOX"/>
    <property type="match status" value="1"/>
</dbReference>
<feature type="domain" description="Acyl-CoA oxidase C-terminal" evidence="1">
    <location>
        <begin position="6"/>
        <end position="97"/>
    </location>
</feature>
<sequence>MFRHREVVHCGEAFMEMYLLEVLMDETQKCADPRGRKIIRDIGWVYALTRQMDRLDYILSKKMLSTNKAIILASHLDNIVTVLAPQCVNLVDAMEVPAAFRAPCAAADMEPYWTIPGTNTHIERGDTVALHKDKERERREHTKAGQEEIREEAEEFDLFHGLADKPSYVKKTKK</sequence>
<organism evidence="2 3">
    <name type="scientific">Strigomonas culicis</name>
    <dbReference type="NCBI Taxonomy" id="28005"/>
    <lineage>
        <taxon>Eukaryota</taxon>
        <taxon>Discoba</taxon>
        <taxon>Euglenozoa</taxon>
        <taxon>Kinetoplastea</taxon>
        <taxon>Metakinetoplastina</taxon>
        <taxon>Trypanosomatida</taxon>
        <taxon>Trypanosomatidae</taxon>
        <taxon>Strigomonadinae</taxon>
        <taxon>Strigomonas</taxon>
    </lineage>
</organism>
<dbReference type="Proteomes" id="UP000015354">
    <property type="component" value="Unassembled WGS sequence"/>
</dbReference>
<dbReference type="AlphaFoldDB" id="S9UMX1"/>